<reference evidence="7 8" key="2">
    <citation type="journal article" date="2016" name="Int. J. Syst. Evol. Microbiol.">
        <title>Flavisolibacter tropicus sp. nov., isolated from tropical soil.</title>
        <authorList>
            <person name="Lee J.J."/>
            <person name="Kang M.S."/>
            <person name="Kim G.S."/>
            <person name="Lee C.S."/>
            <person name="Lim S."/>
            <person name="Lee J."/>
            <person name="Roh S.H."/>
            <person name="Kang H."/>
            <person name="Ha J.M."/>
            <person name="Bae S."/>
            <person name="Jung H.Y."/>
            <person name="Kim M.K."/>
        </authorList>
    </citation>
    <scope>NUCLEOTIDE SEQUENCE [LARGE SCALE GENOMIC DNA]</scope>
    <source>
        <strain evidence="7 8">LCS9</strain>
    </source>
</reference>
<evidence type="ECO:0000256" key="4">
    <source>
        <dbReference type="ARBA" id="ARBA00022989"/>
    </source>
</evidence>
<evidence type="ECO:0000256" key="2">
    <source>
        <dbReference type="ARBA" id="ARBA00009694"/>
    </source>
</evidence>
<dbReference type="PATRIC" id="fig|1492898.3.peg.1233"/>
<dbReference type="KEGG" id="fla:SY85_05680"/>
<proteinExistence type="inferred from homology"/>
<organism evidence="7 8">
    <name type="scientific">Flavisolibacter tropicus</name>
    <dbReference type="NCBI Taxonomy" id="1492898"/>
    <lineage>
        <taxon>Bacteria</taxon>
        <taxon>Pseudomonadati</taxon>
        <taxon>Bacteroidota</taxon>
        <taxon>Chitinophagia</taxon>
        <taxon>Chitinophagales</taxon>
        <taxon>Chitinophagaceae</taxon>
        <taxon>Flavisolibacter</taxon>
    </lineage>
</organism>
<dbReference type="PANTHER" id="PTHR43461:SF1">
    <property type="entry name" value="TRANSMEMBRANE PROTEIN 256"/>
    <property type="match status" value="1"/>
</dbReference>
<dbReference type="EMBL" id="CP011390">
    <property type="protein sequence ID" value="ANE50063.1"/>
    <property type="molecule type" value="Genomic_DNA"/>
</dbReference>
<dbReference type="PANTHER" id="PTHR43461">
    <property type="entry name" value="TRANSMEMBRANE PROTEIN 256"/>
    <property type="match status" value="1"/>
</dbReference>
<feature type="transmembrane region" description="Helical" evidence="6">
    <location>
        <begin position="102"/>
        <end position="126"/>
    </location>
</feature>
<evidence type="ECO:0000313" key="8">
    <source>
        <dbReference type="Proteomes" id="UP000077177"/>
    </source>
</evidence>
<evidence type="ECO:0000256" key="5">
    <source>
        <dbReference type="ARBA" id="ARBA00023136"/>
    </source>
</evidence>
<comment type="subcellular location">
    <subcellularLocation>
        <location evidence="1">Membrane</location>
        <topology evidence="1">Multi-pass membrane protein</topology>
    </subcellularLocation>
</comment>
<keyword evidence="3 6" id="KW-0812">Transmembrane</keyword>
<dbReference type="InterPro" id="IPR006696">
    <property type="entry name" value="DUF423"/>
</dbReference>
<accession>A0A172TTF0</accession>
<dbReference type="AlphaFoldDB" id="A0A172TTF0"/>
<comment type="similarity">
    <text evidence="2">Belongs to the UPF0382 family.</text>
</comment>
<dbReference type="GO" id="GO:0005886">
    <property type="term" value="C:plasma membrane"/>
    <property type="evidence" value="ECO:0007669"/>
    <property type="project" value="TreeGrafter"/>
</dbReference>
<protein>
    <submittedName>
        <fullName evidence="7">Membrane protein</fullName>
    </submittedName>
</protein>
<keyword evidence="4 6" id="KW-1133">Transmembrane helix</keyword>
<reference evidence="8" key="1">
    <citation type="submission" date="2015-01" db="EMBL/GenBank/DDBJ databases">
        <title>Flavisolibacter sp./LCS9/ whole genome sequencing.</title>
        <authorList>
            <person name="Kim M.K."/>
            <person name="Srinivasan S."/>
            <person name="Lee J.-J."/>
        </authorList>
    </citation>
    <scope>NUCLEOTIDE SEQUENCE [LARGE SCALE GENOMIC DNA]</scope>
    <source>
        <strain evidence="8">LCS9</strain>
    </source>
</reference>
<evidence type="ECO:0000256" key="3">
    <source>
        <dbReference type="ARBA" id="ARBA00022692"/>
    </source>
</evidence>
<feature type="transmembrane region" description="Helical" evidence="6">
    <location>
        <begin position="44"/>
        <end position="60"/>
    </location>
</feature>
<sequence length="128" mass="13553">MQKLFLGIGTFLAGLGVILGAFGAHGLKKLVGLETVSTYQTGVQYQMYHAFALLIVGMLYERLNNSLLNYAGALFIAGIVLFSGSLYLLASLKAMNKVGLSGVGIITPIGGLFFIAGWVLLLVAVLKK</sequence>
<gene>
    <name evidence="7" type="ORF">SY85_05680</name>
</gene>
<keyword evidence="8" id="KW-1185">Reference proteome</keyword>
<evidence type="ECO:0000313" key="7">
    <source>
        <dbReference type="EMBL" id="ANE50063.1"/>
    </source>
</evidence>
<dbReference type="Pfam" id="PF04241">
    <property type="entry name" value="DUF423"/>
    <property type="match status" value="1"/>
</dbReference>
<name>A0A172TTF0_9BACT</name>
<evidence type="ECO:0000256" key="1">
    <source>
        <dbReference type="ARBA" id="ARBA00004141"/>
    </source>
</evidence>
<keyword evidence="5 6" id="KW-0472">Membrane</keyword>
<dbReference type="OrthoDB" id="9802121at2"/>
<dbReference type="Proteomes" id="UP000077177">
    <property type="component" value="Chromosome"/>
</dbReference>
<dbReference type="STRING" id="1492898.SY85_05680"/>
<feature type="transmembrane region" description="Helical" evidence="6">
    <location>
        <begin position="67"/>
        <end position="90"/>
    </location>
</feature>
<evidence type="ECO:0000256" key="6">
    <source>
        <dbReference type="SAM" id="Phobius"/>
    </source>
</evidence>
<dbReference type="RefSeq" id="WP_066402328.1">
    <property type="nucleotide sequence ID" value="NZ_CP011390.1"/>
</dbReference>